<dbReference type="InterPro" id="IPR003313">
    <property type="entry name" value="AraC-bd"/>
</dbReference>
<dbReference type="GO" id="GO:0043565">
    <property type="term" value="F:sequence-specific DNA binding"/>
    <property type="evidence" value="ECO:0007669"/>
    <property type="project" value="InterPro"/>
</dbReference>
<reference evidence="4" key="1">
    <citation type="submission" date="2019-11" db="EMBL/GenBank/DDBJ databases">
        <authorList>
            <person name="Feng L."/>
        </authorList>
    </citation>
    <scope>NUCLEOTIDE SEQUENCE</scope>
    <source>
        <strain evidence="4">AcaccaeLFYP115</strain>
    </source>
</reference>
<sequence>MDPYKRFYQADDSGISVEHWTGSMSQDAHMHKYYELVFIEKGSCTHTFCKEDTLLLPGDSFLVRPETSHSFAIHEQTSIYNCQFYPEVLDEQFFSLVKELKADARGTQVLEKTPTSFQADINNQGIVHLDPNERMFLLSILGGMQKAQEKQESYYELLKRKYLELILIIYRKRSDQQFKNYYSQPKQNQTIIMRTLAYIEENIAEPIDFNELARDENLSTNHFRKLFKDVTGLAPVEYINRLRITKACEHLQHSNLSMSEIAANVGIYDQNYFSRLFKNFMGCSPRHYIRRSKE</sequence>
<name>A0A6N2UR39_9FIRM</name>
<dbReference type="EMBL" id="CACRSQ010000006">
    <property type="protein sequence ID" value="VYT20349.1"/>
    <property type="molecule type" value="Genomic_DNA"/>
</dbReference>
<dbReference type="InterPro" id="IPR009057">
    <property type="entry name" value="Homeodomain-like_sf"/>
</dbReference>
<dbReference type="Pfam" id="PF02311">
    <property type="entry name" value="AraC_binding"/>
    <property type="match status" value="1"/>
</dbReference>
<gene>
    <name evidence="4" type="primary">rhaS</name>
    <name evidence="4" type="ORF">ACLFYP115_02039</name>
</gene>
<organism evidence="4">
    <name type="scientific">Anaerostipes caccae</name>
    <dbReference type="NCBI Taxonomy" id="105841"/>
    <lineage>
        <taxon>Bacteria</taxon>
        <taxon>Bacillati</taxon>
        <taxon>Bacillota</taxon>
        <taxon>Clostridia</taxon>
        <taxon>Lachnospirales</taxon>
        <taxon>Lachnospiraceae</taxon>
        <taxon>Anaerostipes</taxon>
    </lineage>
</organism>
<dbReference type="SMART" id="SM00342">
    <property type="entry name" value="HTH_ARAC"/>
    <property type="match status" value="1"/>
</dbReference>
<dbReference type="InterPro" id="IPR014710">
    <property type="entry name" value="RmlC-like_jellyroll"/>
</dbReference>
<dbReference type="AlphaFoldDB" id="A0A6N2UR39"/>
<dbReference type="GO" id="GO:0003700">
    <property type="term" value="F:DNA-binding transcription factor activity"/>
    <property type="evidence" value="ECO:0007669"/>
    <property type="project" value="InterPro"/>
</dbReference>
<dbReference type="InterPro" id="IPR018062">
    <property type="entry name" value="HTH_AraC-typ_CS"/>
</dbReference>
<dbReference type="SUPFAM" id="SSF46689">
    <property type="entry name" value="Homeodomain-like"/>
    <property type="match status" value="2"/>
</dbReference>
<keyword evidence="2" id="KW-0238">DNA-binding</keyword>
<evidence type="ECO:0000313" key="4">
    <source>
        <dbReference type="EMBL" id="VYT20349.1"/>
    </source>
</evidence>
<dbReference type="PANTHER" id="PTHR43280:SF28">
    <property type="entry name" value="HTH-TYPE TRANSCRIPTIONAL ACTIVATOR RHAS"/>
    <property type="match status" value="1"/>
</dbReference>
<dbReference type="Gene3D" id="1.10.10.60">
    <property type="entry name" value="Homeodomain-like"/>
    <property type="match status" value="2"/>
</dbReference>
<proteinExistence type="predicted"/>
<dbReference type="PANTHER" id="PTHR43280">
    <property type="entry name" value="ARAC-FAMILY TRANSCRIPTIONAL REGULATOR"/>
    <property type="match status" value="1"/>
</dbReference>
<keyword evidence="1" id="KW-0805">Transcription regulation</keyword>
<evidence type="ECO:0000256" key="2">
    <source>
        <dbReference type="ARBA" id="ARBA00023125"/>
    </source>
</evidence>
<dbReference type="PROSITE" id="PS01124">
    <property type="entry name" value="HTH_ARAC_FAMILY_2"/>
    <property type="match status" value="1"/>
</dbReference>
<keyword evidence="3" id="KW-0804">Transcription</keyword>
<dbReference type="InterPro" id="IPR018060">
    <property type="entry name" value="HTH_AraC"/>
</dbReference>
<accession>A0A6N2UR39</accession>
<dbReference type="PROSITE" id="PS00041">
    <property type="entry name" value="HTH_ARAC_FAMILY_1"/>
    <property type="match status" value="1"/>
</dbReference>
<evidence type="ECO:0000256" key="1">
    <source>
        <dbReference type="ARBA" id="ARBA00023015"/>
    </source>
</evidence>
<dbReference type="RefSeq" id="WP_006565940.1">
    <property type="nucleotide sequence ID" value="NZ_BAABZP010000001.1"/>
</dbReference>
<protein>
    <submittedName>
        <fullName evidence="4">HTH-type transcriptional activator RhaS</fullName>
    </submittedName>
</protein>
<dbReference type="InterPro" id="IPR037923">
    <property type="entry name" value="HTH-like"/>
</dbReference>
<evidence type="ECO:0000256" key="3">
    <source>
        <dbReference type="ARBA" id="ARBA00023163"/>
    </source>
</evidence>
<dbReference type="SUPFAM" id="SSF51215">
    <property type="entry name" value="Regulatory protein AraC"/>
    <property type="match status" value="1"/>
</dbReference>
<dbReference type="Pfam" id="PF12833">
    <property type="entry name" value="HTH_18"/>
    <property type="match status" value="1"/>
</dbReference>
<dbReference type="Gene3D" id="2.60.120.10">
    <property type="entry name" value="Jelly Rolls"/>
    <property type="match status" value="1"/>
</dbReference>